<proteinExistence type="predicted"/>
<comment type="caution">
    <text evidence="2">The sequence shown here is derived from an EMBL/GenBank/DDBJ whole genome shotgun (WGS) entry which is preliminary data.</text>
</comment>
<evidence type="ECO:0000313" key="3">
    <source>
        <dbReference type="Proteomes" id="UP000270343"/>
    </source>
</evidence>
<reference evidence="2 3" key="1">
    <citation type="journal article" date="2015" name="Antonie Van Leeuwenhoek">
        <title>Streptomyces klenkii sp. nov., isolated from deep marine sediment.</title>
        <authorList>
            <person name="Veyisoglu A."/>
            <person name="Sahin N."/>
        </authorList>
    </citation>
    <scope>NUCLEOTIDE SEQUENCE [LARGE SCALE GENOMIC DNA]</scope>
    <source>
        <strain evidence="2 3">KCTC 29202</strain>
    </source>
</reference>
<organism evidence="2 3">
    <name type="scientific">Streptomyces klenkii</name>
    <dbReference type="NCBI Taxonomy" id="1420899"/>
    <lineage>
        <taxon>Bacteria</taxon>
        <taxon>Bacillati</taxon>
        <taxon>Actinomycetota</taxon>
        <taxon>Actinomycetes</taxon>
        <taxon>Kitasatosporales</taxon>
        <taxon>Streptomycetaceae</taxon>
        <taxon>Streptomyces</taxon>
    </lineage>
</organism>
<dbReference type="AlphaFoldDB" id="A0A3B0BHS7"/>
<evidence type="ECO:0000313" key="2">
    <source>
        <dbReference type="EMBL" id="RKN71577.1"/>
    </source>
</evidence>
<accession>A0A3B0BHS7</accession>
<dbReference type="InterPro" id="IPR009288">
    <property type="entry name" value="AIG2-like_dom"/>
</dbReference>
<dbReference type="Pfam" id="PF06094">
    <property type="entry name" value="GGACT"/>
    <property type="match status" value="1"/>
</dbReference>
<evidence type="ECO:0000259" key="1">
    <source>
        <dbReference type="Pfam" id="PF06094"/>
    </source>
</evidence>
<gene>
    <name evidence="2" type="ORF">D7231_16335</name>
</gene>
<dbReference type="RefSeq" id="WP_120756189.1">
    <property type="nucleotide sequence ID" value="NZ_JBFADQ010000035.1"/>
</dbReference>
<name>A0A3B0BHS7_9ACTN</name>
<dbReference type="InterPro" id="IPR036568">
    <property type="entry name" value="GGCT-like_sf"/>
</dbReference>
<dbReference type="Gene3D" id="3.10.490.10">
    <property type="entry name" value="Gamma-glutamyl cyclotransferase-like"/>
    <property type="match status" value="1"/>
</dbReference>
<dbReference type="OrthoDB" id="5070127at2"/>
<protein>
    <submittedName>
        <fullName evidence="2">Gamma-glutamylcyclotransferase</fullName>
    </submittedName>
</protein>
<dbReference type="GO" id="GO:0016740">
    <property type="term" value="F:transferase activity"/>
    <property type="evidence" value="ECO:0007669"/>
    <property type="project" value="UniProtKB-KW"/>
</dbReference>
<keyword evidence="2" id="KW-0808">Transferase</keyword>
<dbReference type="EMBL" id="RBAM01000006">
    <property type="protein sequence ID" value="RKN71577.1"/>
    <property type="molecule type" value="Genomic_DNA"/>
</dbReference>
<sequence>MAVGQERLPVFVYGTLRPGQANHGRLLRGRTVAEEPARLRGAVLYEGPGYPYAVAEPGGEVRGELVRVVPGAYVAVLASLDELEGCAPDGTGEMYVRVVRPVLPGGGGGAVRAWVYLAAERTARRLRASGTRVAGGSWPGA</sequence>
<dbReference type="SUPFAM" id="SSF110857">
    <property type="entry name" value="Gamma-glutamyl cyclotransferase-like"/>
    <property type="match status" value="1"/>
</dbReference>
<dbReference type="InterPro" id="IPR013024">
    <property type="entry name" value="GGCT-like"/>
</dbReference>
<dbReference type="CDD" id="cd06661">
    <property type="entry name" value="GGCT_like"/>
    <property type="match status" value="1"/>
</dbReference>
<feature type="domain" description="Gamma-glutamylcyclotransferase AIG2-like" evidence="1">
    <location>
        <begin position="10"/>
        <end position="138"/>
    </location>
</feature>
<keyword evidence="3" id="KW-1185">Reference proteome</keyword>
<dbReference type="Proteomes" id="UP000270343">
    <property type="component" value="Unassembled WGS sequence"/>
</dbReference>